<keyword evidence="21" id="KW-1185">Reference proteome</keyword>
<evidence type="ECO:0000313" key="21">
    <source>
        <dbReference type="Proteomes" id="UP000678499"/>
    </source>
</evidence>
<name>A0A7R9GDI2_9CRUS</name>
<dbReference type="PANTHER" id="PTHR10050">
    <property type="entry name" value="DOLICHYL-PHOSPHATE-MANNOSE--PROTEIN MANNOSYLTRANSFERASE"/>
    <property type="match status" value="1"/>
</dbReference>
<dbReference type="UniPathway" id="UPA00378"/>
<dbReference type="GO" id="GO:0004169">
    <property type="term" value="F:dolichyl-phosphate-mannose-protein mannosyltransferase activity"/>
    <property type="evidence" value="ECO:0007669"/>
    <property type="project" value="UniProtKB-EC"/>
</dbReference>
<feature type="transmembrane region" description="Helical" evidence="18">
    <location>
        <begin position="824"/>
        <end position="845"/>
    </location>
</feature>
<dbReference type="AlphaFoldDB" id="A0A7R9GDI2"/>
<evidence type="ECO:0000256" key="15">
    <source>
        <dbReference type="ARBA" id="ARBA00061810"/>
    </source>
</evidence>
<dbReference type="Proteomes" id="UP000678499">
    <property type="component" value="Unassembled WGS sequence"/>
</dbReference>
<feature type="transmembrane region" description="Helical" evidence="18">
    <location>
        <begin position="188"/>
        <end position="208"/>
    </location>
</feature>
<feature type="transmembrane region" description="Helical" evidence="18">
    <location>
        <begin position="336"/>
        <end position="369"/>
    </location>
</feature>
<dbReference type="OrthoDB" id="292747at2759"/>
<evidence type="ECO:0000256" key="11">
    <source>
        <dbReference type="ARBA" id="ARBA00023136"/>
    </source>
</evidence>
<dbReference type="Gene3D" id="2.80.10.50">
    <property type="match status" value="1"/>
</dbReference>
<feature type="domain" description="MIR" evidence="19">
    <location>
        <begin position="581"/>
        <end position="637"/>
    </location>
</feature>
<comment type="function">
    <text evidence="14">Rt/POMT1 and tw/POMT2 function as a protein O-mannosyltransferase in association with each other to generate and maintain normal muscle development.</text>
</comment>
<dbReference type="Pfam" id="PF02815">
    <property type="entry name" value="MIR"/>
    <property type="match status" value="1"/>
</dbReference>
<protein>
    <recommendedName>
        <fullName evidence="16">Protein O-mannosyltransferase 1</fullName>
        <ecNumber evidence="4">2.4.1.109</ecNumber>
    </recommendedName>
    <alternativeName>
        <fullName evidence="17">Protein rotated abdomen</fullName>
    </alternativeName>
</protein>
<evidence type="ECO:0000256" key="14">
    <source>
        <dbReference type="ARBA" id="ARBA00059310"/>
    </source>
</evidence>
<dbReference type="Pfam" id="PF02366">
    <property type="entry name" value="PMT"/>
    <property type="match status" value="1"/>
</dbReference>
<comment type="subunit">
    <text evidence="15">Interacts with tw/POMT2.</text>
</comment>
<evidence type="ECO:0000256" key="9">
    <source>
        <dbReference type="ARBA" id="ARBA00022824"/>
    </source>
</evidence>
<sequence>NFGMGQVDSLGRFYSFRDLEGPPGSCDYVVSRDSTGAFSKVLHSFLGKNQGLLVERRSSNGLVWLLQVLHGELFAATSAALRPDPDSWGSSGKAFSIEIDGFAVLLFVMAFATRFYRLDEPRHIVFDELHYGKFAQMYQKQAFFFDSQPPLGKQLVALAVRFSGIGDAALNYTFTKIGAPYAPDMPVFAMRFVPALCGCILVPIIYHLVVEMGFSHFAAGIAALLVLFDAALNYTFTKIGAPYAPDMPVFAMRFVPALCGCILVPIIYHLVVEMGFSHFAAGIAALLVLFDNGLLCQSRFVLMESQLLLFAAVGLLFVLKITHRKPSNSDYFSASWWLSLVFGIGFLACAVCVKFVGFFSLCLGAAALARFLWRHVPDKSISSGTLVRHAAIFCAAFVVVPLLVYLTCFYVHLSVLTKAGPHDNVMTSHFQSSLEGGLAAVIQNQPLEIVHGSQITLRHTFGRPCWMHSHEDTYPIKYPDGRGSSHQQQVTCYSFKDVNNWWIVKRPERNDLVVSEPRDRIKHGDIIQLVHGLSSRALNAHDVAAPLSPQHQEVSCYIDYNISMPAQILWRVEIVNRDKVGDFWHTVESQVRLIHVNSTQGLKVSGKQLPEWGYNQYEVVTDRVINQLDTVWNVEEHRHTRNQAQKDRERELILHEMIPMEPTKLSFWEKMLELQLKMLLLGSDSPQQHMYMSSPLEWPFLTRGIAYWISVESNAQIHLLGNVLVWYTGTFALVLYFLLLVFYLMRRRRNCYDIPEDVWQQFRFSGEVLGAGYLMHFVPYFLADRTLFLYNYFPALLFKLLVAAAVFDHFRVLLTLAGSKKLQILAKTSAVVILMGIAFVFFKFLPLSYGLTELTKDQVENLRWKDTWDLIVHKK</sequence>
<feature type="transmembrane region" description="Helical" evidence="18">
    <location>
        <begin position="789"/>
        <end position="812"/>
    </location>
</feature>
<feature type="transmembrane region" description="Helical" evidence="18">
    <location>
        <begin position="390"/>
        <end position="413"/>
    </location>
</feature>
<evidence type="ECO:0000256" key="3">
    <source>
        <dbReference type="ARBA" id="ARBA00007222"/>
    </source>
</evidence>
<keyword evidence="8" id="KW-0677">Repeat</keyword>
<feature type="transmembrane region" description="Helical" evidence="18">
    <location>
        <begin position="94"/>
        <end position="112"/>
    </location>
</feature>
<dbReference type="PANTHER" id="PTHR10050:SF51">
    <property type="entry name" value="PROTEIN O-MANNOSYL-TRANSFERASE 1"/>
    <property type="match status" value="1"/>
</dbReference>
<evidence type="ECO:0000256" key="5">
    <source>
        <dbReference type="ARBA" id="ARBA00022676"/>
    </source>
</evidence>
<comment type="subcellular location">
    <subcellularLocation>
        <location evidence="1">Endoplasmic reticulum membrane</location>
        <topology evidence="1">Multi-pass membrane protein</topology>
    </subcellularLocation>
</comment>
<keyword evidence="6" id="KW-0808">Transferase</keyword>
<feature type="transmembrane region" description="Helical" evidence="18">
    <location>
        <begin position="214"/>
        <end position="236"/>
    </location>
</feature>
<dbReference type="CDD" id="cd23281">
    <property type="entry name" value="beta-trefoil_MIR_POMT1"/>
    <property type="match status" value="1"/>
</dbReference>
<gene>
    <name evidence="20" type="ORF">NMOB1V02_LOCUS6245</name>
</gene>
<dbReference type="EC" id="2.4.1.109" evidence="4"/>
<dbReference type="PROSITE" id="PS50919">
    <property type="entry name" value="MIR"/>
    <property type="match status" value="3"/>
</dbReference>
<evidence type="ECO:0000256" key="12">
    <source>
        <dbReference type="ARBA" id="ARBA00045085"/>
    </source>
</evidence>
<comment type="catalytic activity">
    <reaction evidence="12">
        <text>a di-trans,poly-cis-dolichyl beta-D-mannosyl phosphate + L-threonyl-[protein] = 3-O-(alpha-D-mannosyl)-L-threonyl-[protein] + a di-trans,poly-cis-dolichyl phosphate + H(+)</text>
        <dbReference type="Rhea" id="RHEA:53396"/>
        <dbReference type="Rhea" id="RHEA-COMP:11060"/>
        <dbReference type="Rhea" id="RHEA-COMP:13547"/>
        <dbReference type="Rhea" id="RHEA-COMP:19498"/>
        <dbReference type="Rhea" id="RHEA-COMP:19501"/>
        <dbReference type="ChEBI" id="CHEBI:15378"/>
        <dbReference type="ChEBI" id="CHEBI:30013"/>
        <dbReference type="ChEBI" id="CHEBI:57683"/>
        <dbReference type="ChEBI" id="CHEBI:58211"/>
        <dbReference type="ChEBI" id="CHEBI:137323"/>
        <dbReference type="EC" id="2.4.1.109"/>
    </reaction>
</comment>
<feature type="domain" description="MIR" evidence="19">
    <location>
        <begin position="518"/>
        <end position="575"/>
    </location>
</feature>
<feature type="transmembrane region" description="Helical" evidence="18">
    <location>
        <begin position="307"/>
        <end position="324"/>
    </location>
</feature>
<organism evidence="20">
    <name type="scientific">Notodromas monacha</name>
    <dbReference type="NCBI Taxonomy" id="399045"/>
    <lineage>
        <taxon>Eukaryota</taxon>
        <taxon>Metazoa</taxon>
        <taxon>Ecdysozoa</taxon>
        <taxon>Arthropoda</taxon>
        <taxon>Crustacea</taxon>
        <taxon>Oligostraca</taxon>
        <taxon>Ostracoda</taxon>
        <taxon>Podocopa</taxon>
        <taxon>Podocopida</taxon>
        <taxon>Cypridocopina</taxon>
        <taxon>Cypridoidea</taxon>
        <taxon>Cyprididae</taxon>
        <taxon>Notodromas</taxon>
    </lineage>
</organism>
<feature type="domain" description="MIR" evidence="19">
    <location>
        <begin position="446"/>
        <end position="507"/>
    </location>
</feature>
<evidence type="ECO:0000256" key="2">
    <source>
        <dbReference type="ARBA" id="ARBA00004922"/>
    </source>
</evidence>
<dbReference type="InterPro" id="IPR003342">
    <property type="entry name" value="ArnT-like_N"/>
</dbReference>
<comment type="pathway">
    <text evidence="2">Protein modification; protein glycosylation.</text>
</comment>
<proteinExistence type="inferred from homology"/>
<dbReference type="EMBL" id="CAJPEX010001263">
    <property type="protein sequence ID" value="CAG0918698.1"/>
    <property type="molecule type" value="Genomic_DNA"/>
</dbReference>
<evidence type="ECO:0000256" key="6">
    <source>
        <dbReference type="ARBA" id="ARBA00022679"/>
    </source>
</evidence>
<feature type="transmembrane region" description="Helical" evidence="18">
    <location>
        <begin position="248"/>
        <end position="270"/>
    </location>
</feature>
<evidence type="ECO:0000256" key="17">
    <source>
        <dbReference type="ARBA" id="ARBA00079036"/>
    </source>
</evidence>
<dbReference type="EMBL" id="OA883300">
    <property type="protein sequence ID" value="CAD7278546.1"/>
    <property type="molecule type" value="Genomic_DNA"/>
</dbReference>
<dbReference type="Pfam" id="PF16192">
    <property type="entry name" value="PMT_4TMC"/>
    <property type="match status" value="1"/>
</dbReference>
<evidence type="ECO:0000256" key="13">
    <source>
        <dbReference type="ARBA" id="ARBA00045102"/>
    </source>
</evidence>
<evidence type="ECO:0000313" key="20">
    <source>
        <dbReference type="EMBL" id="CAD7278546.1"/>
    </source>
</evidence>
<comment type="catalytic activity">
    <reaction evidence="13">
        <text>a di-trans,poly-cis-dolichyl beta-D-mannosyl phosphate + L-seryl-[protein] = 3-O-(alpha-D-mannosyl)-L-seryl-[protein] + a di-trans,poly-cis-dolichyl phosphate + H(+)</text>
        <dbReference type="Rhea" id="RHEA:17377"/>
        <dbReference type="Rhea" id="RHEA-COMP:9863"/>
        <dbReference type="Rhea" id="RHEA-COMP:13546"/>
        <dbReference type="Rhea" id="RHEA-COMP:19498"/>
        <dbReference type="Rhea" id="RHEA-COMP:19501"/>
        <dbReference type="ChEBI" id="CHEBI:15378"/>
        <dbReference type="ChEBI" id="CHEBI:29999"/>
        <dbReference type="ChEBI" id="CHEBI:57683"/>
        <dbReference type="ChEBI" id="CHEBI:58211"/>
        <dbReference type="ChEBI" id="CHEBI:137321"/>
        <dbReference type="EC" id="2.4.1.109"/>
    </reaction>
</comment>
<keyword evidence="5" id="KW-0328">Glycosyltransferase</keyword>
<evidence type="ECO:0000256" key="16">
    <source>
        <dbReference type="ARBA" id="ARBA00073145"/>
    </source>
</evidence>
<feature type="transmembrane region" description="Helical" evidence="18">
    <location>
        <begin position="276"/>
        <end position="295"/>
    </location>
</feature>
<evidence type="ECO:0000256" key="4">
    <source>
        <dbReference type="ARBA" id="ARBA00012839"/>
    </source>
</evidence>
<evidence type="ECO:0000256" key="1">
    <source>
        <dbReference type="ARBA" id="ARBA00004477"/>
    </source>
</evidence>
<evidence type="ECO:0000256" key="18">
    <source>
        <dbReference type="SAM" id="Phobius"/>
    </source>
</evidence>
<dbReference type="SMART" id="SM00472">
    <property type="entry name" value="MIR"/>
    <property type="match status" value="3"/>
</dbReference>
<keyword evidence="7 18" id="KW-0812">Transmembrane</keyword>
<reference evidence="20" key="1">
    <citation type="submission" date="2020-11" db="EMBL/GenBank/DDBJ databases">
        <authorList>
            <person name="Tran Van P."/>
        </authorList>
    </citation>
    <scope>NUCLEOTIDE SEQUENCE</scope>
</reference>
<feature type="transmembrane region" description="Helical" evidence="18">
    <location>
        <begin position="724"/>
        <end position="744"/>
    </location>
</feature>
<accession>A0A7R9GDI2</accession>
<evidence type="ECO:0000256" key="7">
    <source>
        <dbReference type="ARBA" id="ARBA00022692"/>
    </source>
</evidence>
<dbReference type="InterPro" id="IPR027005">
    <property type="entry name" value="PMT-like"/>
</dbReference>
<keyword evidence="9" id="KW-0256">Endoplasmic reticulum</keyword>
<dbReference type="InterPro" id="IPR032421">
    <property type="entry name" value="PMT_4TMC"/>
</dbReference>
<dbReference type="InterPro" id="IPR016093">
    <property type="entry name" value="MIR_motif"/>
</dbReference>
<keyword evidence="10 18" id="KW-1133">Transmembrane helix</keyword>
<dbReference type="FunFam" id="2.80.10.50:FF:000012">
    <property type="entry name" value="Protein O-mannosyl-transferase 1"/>
    <property type="match status" value="1"/>
</dbReference>
<evidence type="ECO:0000259" key="19">
    <source>
        <dbReference type="PROSITE" id="PS50919"/>
    </source>
</evidence>
<dbReference type="InterPro" id="IPR036300">
    <property type="entry name" value="MIR_dom_sf"/>
</dbReference>
<comment type="similarity">
    <text evidence="3">Belongs to the glycosyltransferase 39 family.</text>
</comment>
<evidence type="ECO:0000256" key="8">
    <source>
        <dbReference type="ARBA" id="ARBA00022737"/>
    </source>
</evidence>
<feature type="non-terminal residue" evidence="20">
    <location>
        <position position="1"/>
    </location>
</feature>
<dbReference type="GO" id="GO:0005789">
    <property type="term" value="C:endoplasmic reticulum membrane"/>
    <property type="evidence" value="ECO:0007669"/>
    <property type="project" value="UniProtKB-SubCell"/>
</dbReference>
<evidence type="ECO:0000256" key="10">
    <source>
        <dbReference type="ARBA" id="ARBA00022989"/>
    </source>
</evidence>
<keyword evidence="11 18" id="KW-0472">Membrane</keyword>
<dbReference type="SUPFAM" id="SSF82109">
    <property type="entry name" value="MIR domain"/>
    <property type="match status" value="1"/>
</dbReference>